<name>A0ABR3ZYS8_9LECA</name>
<feature type="compositionally biased region" description="Basic residues" evidence="2">
    <location>
        <begin position="273"/>
        <end position="286"/>
    </location>
</feature>
<comment type="caution">
    <text evidence="4">The sequence shown here is derived from an EMBL/GenBank/DDBJ whole genome shotgun (WGS) entry which is preliminary data.</text>
</comment>
<sequence length="679" mass="75551">MAPKREERLLMRQRGAATRQIRNTGFDLVLPGQEHAILQPRKSGRSRKTPQPELFLIRSSRRSPAPDELLPQRSTRRTPAPNDLPAQRSSRRTPGTGAVEKRGQAAKAPGAAEELAEELLEAQATHDNEEGIATKKRKISRTQKPAKASAIQERPEVHISDSQPAQQDLNAQPSSKRKKRKKRKSIGQQAMRTKAKTIESAIQHVRQPEKKAPKSKPAQPVESFYSPDKQLQQETEDFVVSIEEIEQSQPIETDPASNVEGDDAGQHPERMASKVRLKTGKRKRKTILAQPTKRTKPNPLEGNRALETIEEPTADPDPDVLPMSHRDNGIGFDSANARIAKQESSLDTIEQQAKPKIRRKKRKSIGQQRPKRKSTDLATPTKATDNRKSIAKPSAPVEHEQAGTSKAIRAGRKIVRSPEQRENESGGEREVSDAEEAELEVSQPKSRRGQPKKPIASRPRQNATTMKATKLRNYDSKSRPKATRASSPKIRNPPKNSIPITVYGPPSPASTASNSDVFDDPLTTTAAPPPPTKTVNAADVLSQIGREMVGKTAISLGERADEDPTRRVEWKRKKRTVEMYQEELEARLLQLTRIVNMNTSLNVQVRAAAKAERALKKEIKELEEETETAKQRKEEVLKAEKARELEELLGRIAGAVKRGWELQKREDGDAVAGMVDVEG</sequence>
<evidence type="ECO:0000256" key="2">
    <source>
        <dbReference type="SAM" id="MobiDB-lite"/>
    </source>
</evidence>
<evidence type="ECO:0000256" key="1">
    <source>
        <dbReference type="SAM" id="Coils"/>
    </source>
</evidence>
<feature type="coiled-coil region" evidence="1">
    <location>
        <begin position="605"/>
        <end position="642"/>
    </location>
</feature>
<accession>A0ABR3ZYS8</accession>
<protein>
    <recommendedName>
        <fullName evidence="3">Inner kinetochore subunit AME1 domain-containing protein</fullName>
    </recommendedName>
</protein>
<dbReference type="Pfam" id="PF20994">
    <property type="entry name" value="CENPU"/>
    <property type="match status" value="1"/>
</dbReference>
<feature type="domain" description="Inner kinetochore subunit AME1" evidence="3">
    <location>
        <begin position="532"/>
        <end position="644"/>
    </location>
</feature>
<feature type="region of interest" description="Disordered" evidence="2">
    <location>
        <begin position="247"/>
        <end position="535"/>
    </location>
</feature>
<feature type="compositionally biased region" description="Basic residues" evidence="2">
    <location>
        <begin position="355"/>
        <end position="372"/>
    </location>
</feature>
<organism evidence="4 5">
    <name type="scientific">Stereocaulon virgatum</name>
    <dbReference type="NCBI Taxonomy" id="373712"/>
    <lineage>
        <taxon>Eukaryota</taxon>
        <taxon>Fungi</taxon>
        <taxon>Dikarya</taxon>
        <taxon>Ascomycota</taxon>
        <taxon>Pezizomycotina</taxon>
        <taxon>Lecanoromycetes</taxon>
        <taxon>OSLEUM clade</taxon>
        <taxon>Lecanoromycetidae</taxon>
        <taxon>Lecanorales</taxon>
        <taxon>Lecanorineae</taxon>
        <taxon>Stereocaulaceae</taxon>
        <taxon>Stereocaulon</taxon>
    </lineage>
</organism>
<evidence type="ECO:0000259" key="3">
    <source>
        <dbReference type="Pfam" id="PF20994"/>
    </source>
</evidence>
<evidence type="ECO:0000313" key="5">
    <source>
        <dbReference type="Proteomes" id="UP001590950"/>
    </source>
</evidence>
<feature type="compositionally biased region" description="Basic residues" evidence="2">
    <location>
        <begin position="175"/>
        <end position="185"/>
    </location>
</feature>
<proteinExistence type="predicted"/>
<feature type="compositionally biased region" description="Acidic residues" evidence="2">
    <location>
        <begin position="308"/>
        <end position="318"/>
    </location>
</feature>
<keyword evidence="5" id="KW-1185">Reference proteome</keyword>
<dbReference type="Proteomes" id="UP001590950">
    <property type="component" value="Unassembled WGS sequence"/>
</dbReference>
<reference evidence="4 5" key="1">
    <citation type="submission" date="2024-09" db="EMBL/GenBank/DDBJ databases">
        <title>Rethinking Asexuality: The Enigmatic Case of Functional Sexual Genes in Lepraria (Stereocaulaceae).</title>
        <authorList>
            <person name="Doellman M."/>
            <person name="Sun Y."/>
            <person name="Barcenas-Pena A."/>
            <person name="Lumbsch H.T."/>
            <person name="Grewe F."/>
        </authorList>
    </citation>
    <scope>NUCLEOTIDE SEQUENCE [LARGE SCALE GENOMIC DNA]</scope>
    <source>
        <strain evidence="4 5">Mercado 3170</strain>
    </source>
</reference>
<gene>
    <name evidence="4" type="ORF">N7G274_009015</name>
</gene>
<evidence type="ECO:0000313" key="4">
    <source>
        <dbReference type="EMBL" id="KAL2038365.1"/>
    </source>
</evidence>
<keyword evidence="1" id="KW-0175">Coiled coil</keyword>
<feature type="region of interest" description="Disordered" evidence="2">
    <location>
        <begin position="37"/>
        <end position="232"/>
    </location>
</feature>
<feature type="compositionally biased region" description="Basic and acidic residues" evidence="2">
    <location>
        <begin position="124"/>
        <end position="133"/>
    </location>
</feature>
<dbReference type="EMBL" id="JBEFKJ010000033">
    <property type="protein sequence ID" value="KAL2038365.1"/>
    <property type="molecule type" value="Genomic_DNA"/>
</dbReference>
<feature type="compositionally biased region" description="Polar residues" evidence="2">
    <location>
        <begin position="160"/>
        <end position="173"/>
    </location>
</feature>
<feature type="compositionally biased region" description="Basic and acidic residues" evidence="2">
    <location>
        <begin position="416"/>
        <end position="432"/>
    </location>
</feature>
<dbReference type="InterPro" id="IPR048743">
    <property type="entry name" value="AME1"/>
</dbReference>